<keyword evidence="1" id="KW-0175">Coiled coil</keyword>
<accession>A0A1W1BEZ0</accession>
<dbReference type="InterPro" id="IPR021804">
    <property type="entry name" value="DUF3375"/>
</dbReference>
<reference evidence="2" key="1">
    <citation type="submission" date="2016-10" db="EMBL/GenBank/DDBJ databases">
        <authorList>
            <person name="de Groot N.N."/>
        </authorList>
    </citation>
    <scope>NUCLEOTIDE SEQUENCE</scope>
</reference>
<evidence type="ECO:0008006" key="3">
    <source>
        <dbReference type="Google" id="ProtNLM"/>
    </source>
</evidence>
<evidence type="ECO:0000313" key="2">
    <source>
        <dbReference type="EMBL" id="SFV52073.1"/>
    </source>
</evidence>
<sequence>MNYEKLKNLQDTNRTLRLLKSDNFAFTLSFFYLAFVKNGKITLQHSEILSYLDDYLFMLNESYANAYPKEAKEYLDDFVSEKSGYLRKYHDSSDEALYELTPYTQKALEFVESLEKKEFVGSRSKFNIIFELLEELEFETLLDDKERIKELERKREALTQEIDAIRSKQDIRFDSARIKEHYMQIEEMVRKLKYDFSEIEYNFRALNATAMEKIAYQNMAKGEVLGSIFEIEDAIRESDQGKSFFAFWQLLSDTKRSDKLSKLLENLYSIESIARMDKEQKLADLKFSLLKNGEKVFQVSSRLIEQLRRFLDERAFVENRRILELTQKIEKRAIEIKQNPPKARTFSTIAGNKVALNSIFVKPLYQPKKVQNFSKELQEEIIEVDMESFYDIFYIDEASLAQNIQKELLHVSQIKLSEVIAKYPITKGIAELVAYISLAKNSQSVVLDERKKESIVINDATGKAKKIAMPLIIFVREI</sequence>
<evidence type="ECO:0000256" key="1">
    <source>
        <dbReference type="SAM" id="Coils"/>
    </source>
</evidence>
<dbReference type="AlphaFoldDB" id="A0A1W1BEZ0"/>
<proteinExistence type="predicted"/>
<dbReference type="Pfam" id="PF11855">
    <property type="entry name" value="DUF3375"/>
    <property type="match status" value="1"/>
</dbReference>
<gene>
    <name evidence="2" type="ORF">MNB_SM-5-103</name>
</gene>
<feature type="coiled-coil region" evidence="1">
    <location>
        <begin position="141"/>
        <end position="168"/>
    </location>
</feature>
<protein>
    <recommendedName>
        <fullName evidence="3">DUF3375 domain-containing protein</fullName>
    </recommendedName>
</protein>
<dbReference type="EMBL" id="FPHH01000017">
    <property type="protein sequence ID" value="SFV52073.1"/>
    <property type="molecule type" value="Genomic_DNA"/>
</dbReference>
<name>A0A1W1BEZ0_9ZZZZ</name>
<organism evidence="2">
    <name type="scientific">hydrothermal vent metagenome</name>
    <dbReference type="NCBI Taxonomy" id="652676"/>
    <lineage>
        <taxon>unclassified sequences</taxon>
        <taxon>metagenomes</taxon>
        <taxon>ecological metagenomes</taxon>
    </lineage>
</organism>